<dbReference type="PANTHER" id="PTHR36848:SF2">
    <property type="entry name" value="SECRETED PROTEIN"/>
    <property type="match status" value="1"/>
</dbReference>
<reference evidence="3" key="1">
    <citation type="submission" date="2020-10" db="EMBL/GenBank/DDBJ databases">
        <authorList>
            <person name="Gilroy R."/>
        </authorList>
    </citation>
    <scope>NUCLEOTIDE SEQUENCE</scope>
    <source>
        <strain evidence="3">13766</strain>
    </source>
</reference>
<comment type="caution">
    <text evidence="3">The sequence shown here is derived from an EMBL/GenBank/DDBJ whole genome shotgun (WGS) entry which is preliminary data.</text>
</comment>
<dbReference type="InterPro" id="IPR008979">
    <property type="entry name" value="Galactose-bd-like_sf"/>
</dbReference>
<dbReference type="Pfam" id="PF17132">
    <property type="entry name" value="Glyco_hydro_106"/>
    <property type="match status" value="1"/>
</dbReference>
<keyword evidence="1" id="KW-0378">Hydrolase</keyword>
<sequence>MQPGNQENLSFADFQAKFRQPDMAYAPYAFWFWDQSPQTLGIKPEDMAREMWEKGINPGYAHARENYASTMARETQEVYPITQEEWLSDAWFSALERVIRQAGADGSHFSFADEFGWPSLQAGGRILAENPDMAAQTLWFRICDVAPGESVPLKEHLFATCARLVRVEAASYVEFCGGGWKEVHDSWDSSRAFEVETAPYNLAARYAKGMGAQAVFHPNLPRDAVYCLYARWCDCGDNSSRVVYSVNGRTEFAVDQRDNGLAWFKLGEVALAAGTANEIVLRNEAQGAMCVDAILLAPEDQMEDAVIIDDWNTHQRQIGYIDAATLSIVSQGERQRWTAPADGPYRLYAFWPVEHRGYDGCRVNCLDARLGEKFVETAYRPYITRFAAFMGGNRAMNGVFCDTEGGFGYKLAWSGDLARHFRRKTGEDIRRMLPLLLDMDVNGQEAKARFDWYDAASDLFVENFRAPIRCAQEHGMYYTMHTWEESLPFQANMVGDYFKLNRAIPIPGADSLAYAAYNPAAFKDAASAAEFDGKRCMAEFMALLPLKAYTLEELRRQSNCLIAWGISHVIAHGVKMTRRRAQEVVTPDIFTIDPSWQNMKVWADMVRRGSFANANGVSLARVLLINPMDSIWALSDGAAMDPACPTLDTDGGIPANTASHGGKASEINRIYQQSIRKLTRARIDHLTADKYYLRQMRVEGGRLVRGRHSFEAVILPPMTVMDEEAARLLVEFARSGGHVYALGELPGGSIQRGRMDARMRDWMDQLRAAPGFRGPGELDAWIRAGVLAPRVSFLEGAFDMLCQCRDIGGRFVAWLANDEGEHHTCRLRVAGVQGGAALWDPQDGSMRAIRAARHPDGGTEVELTLCPYQGLFLVIDPFDATPFPENTGMQTLATLRDGWRASLNQGNRECVLEHAFPAVQTSRLRLVLRKGPVAAPQFARIAEITLYGQGAPVGRGARVRASSGENPSFVADGDPATVWQNATPIQWGESQFLEWELGQAERIDRIRIETAPGFPLREYRLECWQDGWWHTLVTAVLHEEPELIRPVSYPAAMQEQSVPVALTDWRTWGLLDENFAGSVEYENTFELDSAKDVFLDLGAAGQSARVYVNGQLAGVRIGQPFVFALEGVARPGKNHLRVCVSNSIAANVDAQAQPCGLLGEVRLIKMRKRPTDTTNLSV</sequence>
<gene>
    <name evidence="3" type="ORF">IAA84_05280</name>
</gene>
<evidence type="ECO:0000256" key="1">
    <source>
        <dbReference type="ARBA" id="ARBA00023295"/>
    </source>
</evidence>
<evidence type="ECO:0000313" key="4">
    <source>
        <dbReference type="Proteomes" id="UP000824140"/>
    </source>
</evidence>
<dbReference type="SUPFAM" id="SSF49785">
    <property type="entry name" value="Galactose-binding domain-like"/>
    <property type="match status" value="2"/>
</dbReference>
<dbReference type="InterPro" id="IPR053161">
    <property type="entry name" value="Ulvan_degrading_GH"/>
</dbReference>
<dbReference type="PROSITE" id="PS50022">
    <property type="entry name" value="FA58C_3"/>
    <property type="match status" value="1"/>
</dbReference>
<dbReference type="InterPro" id="IPR033803">
    <property type="entry name" value="CBD-like_Golvesin-Xly"/>
</dbReference>
<dbReference type="EMBL" id="DVJN01000104">
    <property type="protein sequence ID" value="HIS92413.1"/>
    <property type="molecule type" value="Genomic_DNA"/>
</dbReference>
<organism evidence="3 4">
    <name type="scientific">Candidatus Alectryocaccomicrobium excrementavium</name>
    <dbReference type="NCBI Taxonomy" id="2840668"/>
    <lineage>
        <taxon>Bacteria</taxon>
        <taxon>Bacillati</taxon>
        <taxon>Bacillota</taxon>
        <taxon>Clostridia</taxon>
        <taxon>Candidatus Alectryocaccomicrobium</taxon>
    </lineage>
</organism>
<name>A0A9D1K713_9FIRM</name>
<dbReference type="InterPro" id="IPR000421">
    <property type="entry name" value="FA58C"/>
</dbReference>
<evidence type="ECO:0000259" key="2">
    <source>
        <dbReference type="PROSITE" id="PS50022"/>
    </source>
</evidence>
<dbReference type="PANTHER" id="PTHR36848">
    <property type="entry name" value="DNA-BINDING PROTEIN (PUTATIVE SECRETED PROTEIN)-RELATED"/>
    <property type="match status" value="1"/>
</dbReference>
<feature type="domain" description="F5/8 type C" evidence="2">
    <location>
        <begin position="933"/>
        <end position="1032"/>
    </location>
</feature>
<reference evidence="3" key="2">
    <citation type="journal article" date="2021" name="PeerJ">
        <title>Extensive microbial diversity within the chicken gut microbiome revealed by metagenomics and culture.</title>
        <authorList>
            <person name="Gilroy R."/>
            <person name="Ravi A."/>
            <person name="Getino M."/>
            <person name="Pursley I."/>
            <person name="Horton D.L."/>
            <person name="Alikhan N.F."/>
            <person name="Baker D."/>
            <person name="Gharbi K."/>
            <person name="Hall N."/>
            <person name="Watson M."/>
            <person name="Adriaenssens E.M."/>
            <person name="Foster-Nyarko E."/>
            <person name="Jarju S."/>
            <person name="Secka A."/>
            <person name="Antonio M."/>
            <person name="Oren A."/>
            <person name="Chaudhuri R.R."/>
            <person name="La Ragione R."/>
            <person name="Hildebrand F."/>
            <person name="Pallen M.J."/>
        </authorList>
    </citation>
    <scope>NUCLEOTIDE SEQUENCE</scope>
    <source>
        <strain evidence="3">13766</strain>
    </source>
</reference>
<accession>A0A9D1K713</accession>
<dbReference type="Gene3D" id="2.60.120.260">
    <property type="entry name" value="Galactose-binding domain-like"/>
    <property type="match status" value="2"/>
</dbReference>
<proteinExistence type="predicted"/>
<keyword evidence="1" id="KW-0326">Glycosidase</keyword>
<dbReference type="AlphaFoldDB" id="A0A9D1K713"/>
<dbReference type="Pfam" id="PF25275">
    <property type="entry name" value="Golvesin_C"/>
    <property type="match status" value="1"/>
</dbReference>
<dbReference type="Proteomes" id="UP000824140">
    <property type="component" value="Unassembled WGS sequence"/>
</dbReference>
<dbReference type="GO" id="GO:0016798">
    <property type="term" value="F:hydrolase activity, acting on glycosyl bonds"/>
    <property type="evidence" value="ECO:0007669"/>
    <property type="project" value="UniProtKB-KW"/>
</dbReference>
<evidence type="ECO:0000313" key="3">
    <source>
        <dbReference type="EMBL" id="HIS92413.1"/>
    </source>
</evidence>
<protein>
    <recommendedName>
        <fullName evidence="2">F5/8 type C domain-containing protein</fullName>
    </recommendedName>
</protein>